<dbReference type="SUPFAM" id="SSF54637">
    <property type="entry name" value="Thioesterase/thiol ester dehydrase-isomerase"/>
    <property type="match status" value="1"/>
</dbReference>
<evidence type="ECO:0000259" key="3">
    <source>
        <dbReference type="Pfam" id="PF03061"/>
    </source>
</evidence>
<dbReference type="NCBIfam" id="TIGR02799">
    <property type="entry name" value="thio_ybgC"/>
    <property type="match status" value="1"/>
</dbReference>
<keyword evidence="2" id="KW-0378">Hydrolase</keyword>
<dbReference type="Pfam" id="PF03061">
    <property type="entry name" value="4HBT"/>
    <property type="match status" value="1"/>
</dbReference>
<evidence type="ECO:0000256" key="2">
    <source>
        <dbReference type="ARBA" id="ARBA00022801"/>
    </source>
</evidence>
<dbReference type="Gene3D" id="3.10.129.10">
    <property type="entry name" value="Hotdog Thioesterase"/>
    <property type="match status" value="1"/>
</dbReference>
<dbReference type="PANTHER" id="PTHR31793:SF37">
    <property type="entry name" value="ACYL-COA THIOESTER HYDROLASE YBGC"/>
    <property type="match status" value="1"/>
</dbReference>
<organism evidence="4 5">
    <name type="scientific">Congregibacter brevis</name>
    <dbReference type="NCBI Taxonomy" id="3081201"/>
    <lineage>
        <taxon>Bacteria</taxon>
        <taxon>Pseudomonadati</taxon>
        <taxon>Pseudomonadota</taxon>
        <taxon>Gammaproteobacteria</taxon>
        <taxon>Cellvibrionales</taxon>
        <taxon>Halieaceae</taxon>
        <taxon>Congregibacter</taxon>
    </lineage>
</organism>
<proteinExistence type="inferred from homology"/>
<keyword evidence="5" id="KW-1185">Reference proteome</keyword>
<dbReference type="InterPro" id="IPR029069">
    <property type="entry name" value="HotDog_dom_sf"/>
</dbReference>
<dbReference type="NCBIfam" id="TIGR00051">
    <property type="entry name" value="YbgC/FadM family acyl-CoA thioesterase"/>
    <property type="match status" value="1"/>
</dbReference>
<dbReference type="InterPro" id="IPR006684">
    <property type="entry name" value="YbgC/YbaW"/>
</dbReference>
<feature type="domain" description="Thioesterase" evidence="3">
    <location>
        <begin position="26"/>
        <end position="109"/>
    </location>
</feature>
<dbReference type="InterPro" id="IPR050563">
    <property type="entry name" value="4-hydroxybenzoyl-CoA_TE"/>
</dbReference>
<dbReference type="Proteomes" id="UP001626549">
    <property type="component" value="Chromosome"/>
</dbReference>
<gene>
    <name evidence="4" type="primary">ybgC</name>
    <name evidence="4" type="ORF">R0137_05130</name>
</gene>
<reference evidence="4 5" key="1">
    <citation type="submission" date="2023-10" db="EMBL/GenBank/DDBJ databases">
        <title>Two novel species belonging to the OM43/NOR5 clade.</title>
        <authorList>
            <person name="Park M."/>
        </authorList>
    </citation>
    <scope>NUCLEOTIDE SEQUENCE [LARGE SCALE GENOMIC DNA]</scope>
    <source>
        <strain evidence="4 5">IMCC45268</strain>
    </source>
</reference>
<comment type="similarity">
    <text evidence="1">Belongs to the 4-hydroxybenzoyl-CoA thioesterase family.</text>
</comment>
<dbReference type="EMBL" id="CP136865">
    <property type="protein sequence ID" value="WOJ97960.1"/>
    <property type="molecule type" value="Genomic_DNA"/>
</dbReference>
<dbReference type="PIRSF" id="PIRSF003230">
    <property type="entry name" value="YbgC"/>
    <property type="match status" value="1"/>
</dbReference>
<accession>A0ABZ0IFL5</accession>
<evidence type="ECO:0000313" key="4">
    <source>
        <dbReference type="EMBL" id="WOJ97960.1"/>
    </source>
</evidence>
<sequence>MSDFPVNGLGEFSLPIRVYIEDTDAGGIVYYVNYLKYIERARTEFMRSLGMDRAAIFNDELMFVVSDVSISYHRPALLDDDLEATAALTGVGGASLKLKQCVRRGSDLVVEAAVSLACVSPETLAPRRIPKAMLATLRAAHDPQNGLGE</sequence>
<dbReference type="InterPro" id="IPR014166">
    <property type="entry name" value="Tol-Pal_acyl-CoA_thioesterase"/>
</dbReference>
<dbReference type="CDD" id="cd00586">
    <property type="entry name" value="4HBT"/>
    <property type="match status" value="1"/>
</dbReference>
<name>A0ABZ0IFL5_9GAMM</name>
<dbReference type="InterPro" id="IPR006683">
    <property type="entry name" value="Thioestr_dom"/>
</dbReference>
<protein>
    <submittedName>
        <fullName evidence="4">Tol-pal system-associated acyl-CoA thioesterase</fullName>
    </submittedName>
</protein>
<dbReference type="PANTHER" id="PTHR31793">
    <property type="entry name" value="4-HYDROXYBENZOYL-COA THIOESTERASE FAMILY MEMBER"/>
    <property type="match status" value="1"/>
</dbReference>
<dbReference type="RefSeq" id="WP_407329073.1">
    <property type="nucleotide sequence ID" value="NZ_CP136865.1"/>
</dbReference>
<evidence type="ECO:0000256" key="1">
    <source>
        <dbReference type="ARBA" id="ARBA00005953"/>
    </source>
</evidence>
<evidence type="ECO:0000313" key="5">
    <source>
        <dbReference type="Proteomes" id="UP001626549"/>
    </source>
</evidence>